<evidence type="ECO:0000313" key="3">
    <source>
        <dbReference type="Proteomes" id="UP001386955"/>
    </source>
</evidence>
<keyword evidence="1" id="KW-0812">Transmembrane</keyword>
<reference evidence="2 3" key="1">
    <citation type="submission" date="2024-01" db="EMBL/GenBank/DDBJ databases">
        <title>The genomes of 5 underutilized Papilionoideae crops provide insights into root nodulation and disease resistanc.</title>
        <authorList>
            <person name="Jiang F."/>
        </authorList>
    </citation>
    <scope>NUCLEOTIDE SEQUENCE [LARGE SCALE GENOMIC DNA]</scope>
    <source>
        <strain evidence="2">DUOXIRENSHENG_FW03</strain>
        <tissue evidence="2">Leaves</tissue>
    </source>
</reference>
<dbReference type="EMBL" id="JAYMYS010000028">
    <property type="protein sequence ID" value="KAK7376344.1"/>
    <property type="molecule type" value="Genomic_DNA"/>
</dbReference>
<organism evidence="2 3">
    <name type="scientific">Psophocarpus tetragonolobus</name>
    <name type="common">Winged bean</name>
    <name type="synonym">Dolichos tetragonolobus</name>
    <dbReference type="NCBI Taxonomy" id="3891"/>
    <lineage>
        <taxon>Eukaryota</taxon>
        <taxon>Viridiplantae</taxon>
        <taxon>Streptophyta</taxon>
        <taxon>Embryophyta</taxon>
        <taxon>Tracheophyta</taxon>
        <taxon>Spermatophyta</taxon>
        <taxon>Magnoliopsida</taxon>
        <taxon>eudicotyledons</taxon>
        <taxon>Gunneridae</taxon>
        <taxon>Pentapetalae</taxon>
        <taxon>rosids</taxon>
        <taxon>fabids</taxon>
        <taxon>Fabales</taxon>
        <taxon>Fabaceae</taxon>
        <taxon>Papilionoideae</taxon>
        <taxon>50 kb inversion clade</taxon>
        <taxon>NPAAA clade</taxon>
        <taxon>indigoferoid/millettioid clade</taxon>
        <taxon>Phaseoleae</taxon>
        <taxon>Psophocarpus</taxon>
    </lineage>
</organism>
<dbReference type="PANTHER" id="PTHR37198">
    <property type="entry name" value="NUCLEOLIN"/>
    <property type="match status" value="1"/>
</dbReference>
<keyword evidence="3" id="KW-1185">Reference proteome</keyword>
<dbReference type="PANTHER" id="PTHR37198:SF1">
    <property type="entry name" value="NUCLEOLIN"/>
    <property type="match status" value="1"/>
</dbReference>
<gene>
    <name evidence="2" type="ORF">VNO78_34810</name>
</gene>
<keyword evidence="1" id="KW-0472">Membrane</keyword>
<dbReference type="AlphaFoldDB" id="A0AAN9NTN2"/>
<comment type="caution">
    <text evidence="2">The sequence shown here is derived from an EMBL/GenBank/DDBJ whole genome shotgun (WGS) entry which is preliminary data.</text>
</comment>
<proteinExistence type="predicted"/>
<protein>
    <submittedName>
        <fullName evidence="2">Uncharacterized protein</fullName>
    </submittedName>
</protein>
<name>A0AAN9NTN2_PSOTE</name>
<keyword evidence="1" id="KW-1133">Transmembrane helix</keyword>
<accession>A0AAN9NTN2</accession>
<evidence type="ECO:0000313" key="2">
    <source>
        <dbReference type="EMBL" id="KAK7376344.1"/>
    </source>
</evidence>
<feature type="transmembrane region" description="Helical" evidence="1">
    <location>
        <begin position="52"/>
        <end position="85"/>
    </location>
</feature>
<sequence>MNGHGTESKMELEETEYEEWDSGKYSFKNNTRSGCNVRRWVLKRGLCLGRKILVAGFVASAAPVVVPPLVIASAIGVAVSMPYAMFLASHVCTQNLMSKLLPRPTPQNPGSLEELCFQAGSDVTNTYKEEQALADETKTHVEMDTVQCMKNGGNVTWGSECGPLEEDATYGIEGHSRGETNGVQVQLTSGDYGVVTMIGEFKTPFDVTTVVLEECQDQAMKDDIEEAELQRETKGLLEKVRDEARADMTQERGEYVEGIRGRANRGDKKIGQVVEDMEPAWEETHSGIIGGTEEDLRKEEDLNVCQKMLHSRNDESKDTMLEGKEFDNTNDSPKPMAEPSELLIPAEPIGDLPIKAMFFNISMDEDSSELMSEKIDINIAAKEPKPQPDCPTILQKEKLDNSISGFENQESQLHGSNKMMYFSDAEAREIVNESAIDLFRGEKMDPDENAYTIDLHGESSNVDEHTDYMEVLVSSVEQESMPSECSSGENSICPSLEVLLDEENMWEQINGIRKIVGYEGTKQASCADELKALYIFTGVEPPTSLDDNSNDLVEIKEKLYFLMSIVGIKSNMA</sequence>
<dbReference type="Proteomes" id="UP001386955">
    <property type="component" value="Unassembled WGS sequence"/>
</dbReference>
<evidence type="ECO:0000256" key="1">
    <source>
        <dbReference type="SAM" id="Phobius"/>
    </source>
</evidence>